<comment type="caution">
    <text evidence="2">The sequence shown here is derived from an EMBL/GenBank/DDBJ whole genome shotgun (WGS) entry which is preliminary data.</text>
</comment>
<name>A0A9X2J3V4_9SPHN</name>
<dbReference type="SUPFAM" id="SSF159888">
    <property type="entry name" value="YdhG-like"/>
    <property type="match status" value="1"/>
</dbReference>
<evidence type="ECO:0000313" key="2">
    <source>
        <dbReference type="EMBL" id="MCM8557711.1"/>
    </source>
</evidence>
<protein>
    <submittedName>
        <fullName evidence="2">DUF1801 domain-containing protein</fullName>
    </submittedName>
</protein>
<organism evidence="2 3">
    <name type="scientific">Sphingomicrobium sediminis</name>
    <dbReference type="NCBI Taxonomy" id="2950949"/>
    <lineage>
        <taxon>Bacteria</taxon>
        <taxon>Pseudomonadati</taxon>
        <taxon>Pseudomonadota</taxon>
        <taxon>Alphaproteobacteria</taxon>
        <taxon>Sphingomonadales</taxon>
        <taxon>Sphingomonadaceae</taxon>
        <taxon>Sphingomicrobium</taxon>
    </lineage>
</organism>
<gene>
    <name evidence="2" type="ORF">NDO55_07745</name>
</gene>
<sequence>MQTAGDRNAASVEAYIDSIDEKRRDEFRAAFDSLSAQVPDGYDLNMTWGFPTFEVPMDVSGPTYNKKPLMFAALAAQKNHLGLYVMCAYMSEDRMARLEQAWKAHGSKLDRGKACIRFKSNDEVPWDAVGREIDLTPAEFADAATKARDEAIGKGKRA</sequence>
<dbReference type="AlphaFoldDB" id="A0A9X2J3V4"/>
<dbReference type="EMBL" id="JAMSHT010000001">
    <property type="protein sequence ID" value="MCM8557711.1"/>
    <property type="molecule type" value="Genomic_DNA"/>
</dbReference>
<dbReference type="Proteomes" id="UP001155128">
    <property type="component" value="Unassembled WGS sequence"/>
</dbReference>
<proteinExistence type="predicted"/>
<keyword evidence="3" id="KW-1185">Reference proteome</keyword>
<accession>A0A9X2J3V4</accession>
<feature type="domain" description="YdhG-like" evidence="1">
    <location>
        <begin position="23"/>
        <end position="130"/>
    </location>
</feature>
<evidence type="ECO:0000313" key="3">
    <source>
        <dbReference type="Proteomes" id="UP001155128"/>
    </source>
</evidence>
<reference evidence="2" key="1">
    <citation type="submission" date="2022-06" db="EMBL/GenBank/DDBJ databases">
        <title>Sphingomicrobium sedimins sp. nov., a marine bacterium isolated from tidal flat.</title>
        <authorList>
            <person name="Kim C.-H."/>
            <person name="Yoo Y."/>
            <person name="Kim J.-J."/>
        </authorList>
    </citation>
    <scope>NUCLEOTIDE SEQUENCE</scope>
    <source>
        <strain evidence="2">GRR-S6-50</strain>
    </source>
</reference>
<dbReference type="Pfam" id="PF08818">
    <property type="entry name" value="DUF1801"/>
    <property type="match status" value="1"/>
</dbReference>
<evidence type="ECO:0000259" key="1">
    <source>
        <dbReference type="Pfam" id="PF08818"/>
    </source>
</evidence>
<dbReference type="RefSeq" id="WP_252114009.1">
    <property type="nucleotide sequence ID" value="NZ_JAMSHT010000001.1"/>
</dbReference>
<dbReference type="InterPro" id="IPR014922">
    <property type="entry name" value="YdhG-like"/>
</dbReference>
<dbReference type="Gene3D" id="3.90.1150.200">
    <property type="match status" value="1"/>
</dbReference>